<dbReference type="InterPro" id="IPR011004">
    <property type="entry name" value="Trimer_LpxA-like_sf"/>
</dbReference>
<dbReference type="GO" id="GO:0003743">
    <property type="term" value="F:translation initiation factor activity"/>
    <property type="evidence" value="ECO:0007669"/>
    <property type="project" value="UniProtKB-KW"/>
</dbReference>
<evidence type="ECO:0000256" key="4">
    <source>
        <dbReference type="ARBA" id="ARBA00022540"/>
    </source>
</evidence>
<feature type="compositionally biased region" description="Basic and acidic residues" evidence="10">
    <location>
        <begin position="307"/>
        <end position="316"/>
    </location>
</feature>
<dbReference type="InterPro" id="IPR051960">
    <property type="entry name" value="eIF2B_gamma"/>
</dbReference>
<gene>
    <name evidence="13" type="ORF">PPROV_001004100</name>
</gene>
<evidence type="ECO:0000256" key="6">
    <source>
        <dbReference type="ARBA" id="ARBA00044196"/>
    </source>
</evidence>
<keyword evidence="5" id="KW-0648">Protein biosynthesis</keyword>
<dbReference type="InterPro" id="IPR056764">
    <property type="entry name" value="LbH_EIF2B3/5"/>
</dbReference>
<comment type="subcellular location">
    <subcellularLocation>
        <location evidence="1">Cytoplasm</location>
        <location evidence="1">Cytosol</location>
    </subcellularLocation>
</comment>
<evidence type="ECO:0000313" key="14">
    <source>
        <dbReference type="Proteomes" id="UP000660262"/>
    </source>
</evidence>
<dbReference type="InterPro" id="IPR029044">
    <property type="entry name" value="Nucleotide-diphossugar_trans"/>
</dbReference>
<comment type="caution">
    <text evidence="13">The sequence shown here is derived from an EMBL/GenBank/DDBJ whole genome shotgun (WGS) entry which is preliminary data.</text>
</comment>
<evidence type="ECO:0000256" key="3">
    <source>
        <dbReference type="ARBA" id="ARBA00022490"/>
    </source>
</evidence>
<dbReference type="GO" id="GO:0005851">
    <property type="term" value="C:eukaryotic translation initiation factor 2B complex"/>
    <property type="evidence" value="ECO:0007669"/>
    <property type="project" value="TreeGrafter"/>
</dbReference>
<organism evidence="13 14">
    <name type="scientific">Pycnococcus provasolii</name>
    <dbReference type="NCBI Taxonomy" id="41880"/>
    <lineage>
        <taxon>Eukaryota</taxon>
        <taxon>Viridiplantae</taxon>
        <taxon>Chlorophyta</taxon>
        <taxon>Pseudoscourfieldiophyceae</taxon>
        <taxon>Pseudoscourfieldiales</taxon>
        <taxon>Pycnococcaceae</taxon>
        <taxon>Pycnococcus</taxon>
    </lineage>
</organism>
<evidence type="ECO:0000256" key="1">
    <source>
        <dbReference type="ARBA" id="ARBA00004514"/>
    </source>
</evidence>
<evidence type="ECO:0000256" key="8">
    <source>
        <dbReference type="ARBA" id="ARBA00045373"/>
    </source>
</evidence>
<comment type="function">
    <text evidence="8">Acts as a component of the translation initiation factor 2B (eIF2B) complex, which catalyzes the exchange of GDP for GTP on the eukaryotic initiation factor 2 (eIF2) complex gamma subunit. Its guanine nucleotide exchange factor activity is repressed when bound to eIF2 complex phosphorylated on the alpha subunit, thereby limiting the amount of methionyl-initiator methionine tRNA available to the ribosome and consequently global translation is repressed.</text>
</comment>
<dbReference type="Gene3D" id="2.160.10.10">
    <property type="entry name" value="Hexapeptide repeat proteins"/>
    <property type="match status" value="1"/>
</dbReference>
<dbReference type="AlphaFoldDB" id="A0A830HX56"/>
<keyword evidence="3" id="KW-0963">Cytoplasm</keyword>
<dbReference type="EMBL" id="BNJQ01000034">
    <property type="protein sequence ID" value="GHP11313.1"/>
    <property type="molecule type" value="Genomic_DNA"/>
</dbReference>
<dbReference type="PANTHER" id="PTHR45989">
    <property type="entry name" value="TRANSLATION INITIATION FACTOR EIF-2B SUBUNIT GAMMA"/>
    <property type="match status" value="1"/>
</dbReference>
<evidence type="ECO:0000256" key="9">
    <source>
        <dbReference type="ARBA" id="ARBA00046432"/>
    </source>
</evidence>
<dbReference type="Gene3D" id="3.90.550.10">
    <property type="entry name" value="Spore Coat Polysaccharide Biosynthesis Protein SpsA, Chain A"/>
    <property type="match status" value="1"/>
</dbReference>
<keyword evidence="4" id="KW-0396">Initiation factor</keyword>
<accession>A0A830HX56</accession>
<dbReference type="GO" id="GO:0005829">
    <property type="term" value="C:cytosol"/>
    <property type="evidence" value="ECO:0007669"/>
    <property type="project" value="UniProtKB-SubCell"/>
</dbReference>
<evidence type="ECO:0000256" key="2">
    <source>
        <dbReference type="ARBA" id="ARBA00007878"/>
    </source>
</evidence>
<dbReference type="Pfam" id="PF25084">
    <property type="entry name" value="LbH_EIF2B"/>
    <property type="match status" value="1"/>
</dbReference>
<feature type="compositionally biased region" description="Low complexity" evidence="10">
    <location>
        <begin position="317"/>
        <end position="327"/>
    </location>
</feature>
<evidence type="ECO:0000259" key="12">
    <source>
        <dbReference type="Pfam" id="PF25084"/>
    </source>
</evidence>
<dbReference type="InterPro" id="IPR005835">
    <property type="entry name" value="NTP_transferase_dom"/>
</dbReference>
<evidence type="ECO:0000313" key="13">
    <source>
        <dbReference type="EMBL" id="GHP11313.1"/>
    </source>
</evidence>
<name>A0A830HX56_9CHLO</name>
<proteinExistence type="inferred from homology"/>
<feature type="region of interest" description="Disordered" evidence="10">
    <location>
        <begin position="294"/>
        <end position="328"/>
    </location>
</feature>
<sequence>MGTRAHASHGTHMFQAIVTYAKPPTKQQDALAPLLDNSAKALLPVANETLIAYPLSALERAGFASALVVVAGAADAESVAGWVSEKYPGAMNVEVVAVPEEFGSADALRLLVKHGRITSPEVLLVSGDLLTDVSVLALCATHRVAAAASTCLLYSRSAAAKPNQPPDEKAFKRALKAQGAMFVGIGDVAGTRRVVHFEPCTSVERELDVSRRAMWACESMVVRTDLDDAQMYCLSSAAMTDALLGDAPGAANISDVQSQLIPALVARQFDNAAGVVGLAADATTHEVSHKFLHRRESSLSSVPETMEQTKGRDHLLRSSSDSLPPSLVKGSSLMSGSHALGQHGGVGAPCCAFVYGEDAPPTAEAMDGRGYCQRICTLTTYAEANRDVTGEAVRLAEHLKKYVIETGAKGHVDSYIEDTSVEMGQRTVLGAGSVVGAGSRFGDKCSVKKSVIGTHCVIGNGVKISNSVVHNHVSIGDGCVVQNSVICSDVTVQEQANIRDCFIGASYNVTAGAEHRDETLSTMNQS</sequence>
<evidence type="ECO:0000256" key="10">
    <source>
        <dbReference type="SAM" id="MobiDB-lite"/>
    </source>
</evidence>
<dbReference type="Pfam" id="PF00483">
    <property type="entry name" value="NTP_transferase"/>
    <property type="match status" value="1"/>
</dbReference>
<dbReference type="PANTHER" id="PTHR45989:SF1">
    <property type="entry name" value="TRANSLATION INITIATION FACTOR EIF-2B SUBUNIT GAMMA"/>
    <property type="match status" value="1"/>
</dbReference>
<dbReference type="SUPFAM" id="SSF53448">
    <property type="entry name" value="Nucleotide-diphospho-sugar transferases"/>
    <property type="match status" value="1"/>
</dbReference>
<dbReference type="GO" id="GO:0005085">
    <property type="term" value="F:guanyl-nucleotide exchange factor activity"/>
    <property type="evidence" value="ECO:0007669"/>
    <property type="project" value="TreeGrafter"/>
</dbReference>
<comment type="subunit">
    <text evidence="9">Component of the translation initiation factor 2B (eIF2B) complex which is a heterodecamer of two sets of five different subunits: alpha, beta, gamma, delta and epsilon. Subunits alpha, beta and delta comprise a regulatory subcomplex and subunits epsilon and gamma comprise a catalytic subcomplex. Within the complex, the hexameric regulatory complex resides at the center, with the two heterodimeric catalytic subcomplexes bound on opposite sides.</text>
</comment>
<dbReference type="CDD" id="cd04652">
    <property type="entry name" value="LbH_eIF2B_gamma_C"/>
    <property type="match status" value="1"/>
</dbReference>
<feature type="domain" description="EIF2B subunit epsilon/gamma LbH" evidence="12">
    <location>
        <begin position="418"/>
        <end position="510"/>
    </location>
</feature>
<reference evidence="13" key="1">
    <citation type="submission" date="2020-10" db="EMBL/GenBank/DDBJ databases">
        <title>Unveiling of a novel bifunctional photoreceptor, Dualchrome1, isolated from a cosmopolitan green alga.</title>
        <authorList>
            <person name="Suzuki S."/>
            <person name="Kawachi M."/>
        </authorList>
    </citation>
    <scope>NUCLEOTIDE SEQUENCE</scope>
    <source>
        <strain evidence="13">NIES 2893</strain>
    </source>
</reference>
<feature type="domain" description="Nucleotidyl transferase" evidence="11">
    <location>
        <begin position="31"/>
        <end position="157"/>
    </location>
</feature>
<dbReference type="GO" id="GO:0002183">
    <property type="term" value="P:cytoplasmic translational initiation"/>
    <property type="evidence" value="ECO:0007669"/>
    <property type="project" value="TreeGrafter"/>
</dbReference>
<dbReference type="SUPFAM" id="SSF51161">
    <property type="entry name" value="Trimeric LpxA-like enzymes"/>
    <property type="match status" value="1"/>
</dbReference>
<dbReference type="OrthoDB" id="10250549at2759"/>
<evidence type="ECO:0000256" key="7">
    <source>
        <dbReference type="ARBA" id="ARBA00044229"/>
    </source>
</evidence>
<keyword evidence="14" id="KW-1185">Reference proteome</keyword>
<evidence type="ECO:0000259" key="11">
    <source>
        <dbReference type="Pfam" id="PF00483"/>
    </source>
</evidence>
<comment type="similarity">
    <text evidence="2">Belongs to the eIF-2B gamma/epsilon subunits family.</text>
</comment>
<protein>
    <recommendedName>
        <fullName evidence="6">Translation initiation factor eIF2B subunit gamma</fullName>
    </recommendedName>
    <alternativeName>
        <fullName evidence="7">eIF2B GDP-GTP exchange factor subunit gamma</fullName>
    </alternativeName>
</protein>
<evidence type="ECO:0000256" key="5">
    <source>
        <dbReference type="ARBA" id="ARBA00022917"/>
    </source>
</evidence>
<dbReference type="Proteomes" id="UP000660262">
    <property type="component" value="Unassembled WGS sequence"/>
</dbReference>